<evidence type="ECO:0000313" key="2">
    <source>
        <dbReference type="EMBL" id="JAH44069.1"/>
    </source>
</evidence>
<feature type="chain" id="PRO_5007401653" evidence="1">
    <location>
        <begin position="17"/>
        <end position="52"/>
    </location>
</feature>
<dbReference type="EMBL" id="GBXM01051228">
    <property type="protein sequence ID" value="JAH57349.1"/>
    <property type="molecule type" value="Transcribed_RNA"/>
</dbReference>
<dbReference type="EMBL" id="GBXM01064508">
    <property type="protein sequence ID" value="JAH44069.1"/>
    <property type="molecule type" value="Transcribed_RNA"/>
</dbReference>
<reference evidence="2" key="2">
    <citation type="journal article" date="2015" name="Fish Shellfish Immunol.">
        <title>Early steps in the European eel (Anguilla anguilla)-Vibrio vulnificus interaction in the gills: Role of the RtxA13 toxin.</title>
        <authorList>
            <person name="Callol A."/>
            <person name="Pajuelo D."/>
            <person name="Ebbesson L."/>
            <person name="Teles M."/>
            <person name="MacKenzie S."/>
            <person name="Amaro C."/>
        </authorList>
    </citation>
    <scope>NUCLEOTIDE SEQUENCE</scope>
</reference>
<organism evidence="2">
    <name type="scientific">Anguilla anguilla</name>
    <name type="common">European freshwater eel</name>
    <name type="synonym">Muraena anguilla</name>
    <dbReference type="NCBI Taxonomy" id="7936"/>
    <lineage>
        <taxon>Eukaryota</taxon>
        <taxon>Metazoa</taxon>
        <taxon>Chordata</taxon>
        <taxon>Craniata</taxon>
        <taxon>Vertebrata</taxon>
        <taxon>Euteleostomi</taxon>
        <taxon>Actinopterygii</taxon>
        <taxon>Neopterygii</taxon>
        <taxon>Teleostei</taxon>
        <taxon>Anguilliformes</taxon>
        <taxon>Anguillidae</taxon>
        <taxon>Anguilla</taxon>
    </lineage>
</organism>
<evidence type="ECO:0000256" key="1">
    <source>
        <dbReference type="SAM" id="SignalP"/>
    </source>
</evidence>
<dbReference type="PROSITE" id="PS51257">
    <property type="entry name" value="PROKAR_LIPOPROTEIN"/>
    <property type="match status" value="1"/>
</dbReference>
<protein>
    <submittedName>
        <fullName evidence="2">Uncharacterized protein</fullName>
    </submittedName>
</protein>
<reference evidence="2" key="1">
    <citation type="submission" date="2014-11" db="EMBL/GenBank/DDBJ databases">
        <authorList>
            <person name="Amaro Gonzalez C."/>
        </authorList>
    </citation>
    <scope>NUCLEOTIDE SEQUENCE</scope>
</reference>
<name>A0A0E9SRS5_ANGAN</name>
<feature type="signal peptide" evidence="1">
    <location>
        <begin position="1"/>
        <end position="16"/>
    </location>
</feature>
<accession>A0A0E9SRS5</accession>
<keyword evidence="1" id="KW-0732">Signal</keyword>
<dbReference type="AlphaFoldDB" id="A0A0E9SRS5"/>
<proteinExistence type="predicted"/>
<sequence length="52" mass="5352">MKGLSYLICLVSGLRCAYVGVPISCGCCSETPGKSSLIKLVLHHSLSLPGGC</sequence>